<evidence type="ECO:0000313" key="2">
    <source>
        <dbReference type="EMBL" id="PNJ85207.1"/>
    </source>
</evidence>
<feature type="compositionally biased region" description="Polar residues" evidence="1">
    <location>
        <begin position="267"/>
        <end position="277"/>
    </location>
</feature>
<comment type="caution">
    <text evidence="2">The sequence shown here is derived from an EMBL/GenBank/DDBJ whole genome shotgun (WGS) entry which is preliminary data.</text>
</comment>
<gene>
    <name evidence="2" type="ORF">CR201_G0045111</name>
</gene>
<dbReference type="EMBL" id="NDHI03003320">
    <property type="protein sequence ID" value="PNJ85207.1"/>
    <property type="molecule type" value="Genomic_DNA"/>
</dbReference>
<organism evidence="2">
    <name type="scientific">Pongo abelii</name>
    <name type="common">Sumatran orangutan</name>
    <name type="synonym">Pongo pygmaeus abelii</name>
    <dbReference type="NCBI Taxonomy" id="9601"/>
    <lineage>
        <taxon>Eukaryota</taxon>
        <taxon>Metazoa</taxon>
        <taxon>Chordata</taxon>
        <taxon>Craniata</taxon>
        <taxon>Vertebrata</taxon>
        <taxon>Euteleostomi</taxon>
        <taxon>Mammalia</taxon>
        <taxon>Eutheria</taxon>
        <taxon>Euarchontoglires</taxon>
        <taxon>Primates</taxon>
        <taxon>Haplorrhini</taxon>
        <taxon>Catarrhini</taxon>
        <taxon>Hominidae</taxon>
        <taxon>Pongo</taxon>
    </lineage>
</organism>
<feature type="region of interest" description="Disordered" evidence="1">
    <location>
        <begin position="112"/>
        <end position="143"/>
    </location>
</feature>
<protein>
    <submittedName>
        <fullName evidence="2">FAT1 isoform 5</fullName>
    </submittedName>
</protein>
<name>A0A2J8XT42_PONAB</name>
<reference evidence="2" key="1">
    <citation type="submission" date="2017-12" db="EMBL/GenBank/DDBJ databases">
        <title>High-resolution comparative analysis of great ape genomes.</title>
        <authorList>
            <person name="Pollen A."/>
            <person name="Hastie A."/>
            <person name="Hormozdiari F."/>
            <person name="Dougherty M."/>
            <person name="Liu R."/>
            <person name="Chaisson M."/>
            <person name="Hoppe E."/>
            <person name="Hill C."/>
            <person name="Pang A."/>
            <person name="Hillier L."/>
            <person name="Baker C."/>
            <person name="Armstrong J."/>
            <person name="Shendure J."/>
            <person name="Paten B."/>
            <person name="Wilson R."/>
            <person name="Chao H."/>
            <person name="Schneider V."/>
            <person name="Ventura M."/>
            <person name="Kronenberg Z."/>
            <person name="Murali S."/>
            <person name="Gordon D."/>
            <person name="Cantsilieris S."/>
            <person name="Munson K."/>
            <person name="Nelson B."/>
            <person name="Raja A."/>
            <person name="Underwood J."/>
            <person name="Diekhans M."/>
            <person name="Fiddes I."/>
            <person name="Haussler D."/>
            <person name="Eichler E."/>
        </authorList>
    </citation>
    <scope>NUCLEOTIDE SEQUENCE [LARGE SCALE GENOMIC DNA]</scope>
    <source>
        <strain evidence="2">Susie</strain>
    </source>
</reference>
<feature type="region of interest" description="Disordered" evidence="1">
    <location>
        <begin position="262"/>
        <end position="284"/>
    </location>
</feature>
<evidence type="ECO:0000256" key="1">
    <source>
        <dbReference type="SAM" id="MobiDB-lite"/>
    </source>
</evidence>
<feature type="compositionally biased region" description="Polar residues" evidence="1">
    <location>
        <begin position="130"/>
        <end position="141"/>
    </location>
</feature>
<feature type="non-terminal residue" evidence="2">
    <location>
        <position position="284"/>
    </location>
</feature>
<feature type="non-terminal residue" evidence="2">
    <location>
        <position position="1"/>
    </location>
</feature>
<feature type="region of interest" description="Disordered" evidence="1">
    <location>
        <begin position="222"/>
        <end position="248"/>
    </location>
</feature>
<proteinExistence type="predicted"/>
<accession>A0A2J8XT42</accession>
<dbReference type="AlphaFoldDB" id="A0A2J8XT42"/>
<sequence>STTEALFASVEDYIPVRGVSLVHTAKMNPVRMVEHALTVWMAPFVSVIQVLGEKGVRVISTSALETPACTGPFVRTHTAPITATAATSTGDVTARMLRPTTKVVDLDPCLSKKPLEEKPSQPYSARESLSEVQSLSSFQSESCDDNGYHWDTSDWMPSVPLPDIQEFPNYEVIDEQTPLYSADPNAIDTDYYPGGYDIESDFPPPPEDFPAADELPPLPPEFSDQFESIHPPRDMPAAGSLGSSSRNRQRFNLNKYLPNFYPLDMSEPQTKGTGENSTCRESHA</sequence>